<evidence type="ECO:0000256" key="3">
    <source>
        <dbReference type="SAM" id="MobiDB-lite"/>
    </source>
</evidence>
<accession>A0A077Z334</accession>
<feature type="coiled-coil region" evidence="2">
    <location>
        <begin position="48"/>
        <end position="96"/>
    </location>
</feature>
<name>A0A077Z334_TRITR</name>
<reference evidence="5" key="1">
    <citation type="submission" date="2014-01" db="EMBL/GenBank/DDBJ databases">
        <authorList>
            <person name="Aslett M."/>
        </authorList>
    </citation>
    <scope>NUCLEOTIDE SEQUENCE</scope>
</reference>
<feature type="domain" description="CCDC174 alpha/beta GRSR" evidence="4">
    <location>
        <begin position="162"/>
        <end position="189"/>
    </location>
</feature>
<feature type="compositionally biased region" description="Basic and acidic residues" evidence="3">
    <location>
        <begin position="351"/>
        <end position="373"/>
    </location>
</feature>
<dbReference type="OrthoDB" id="5211809at2759"/>
<evidence type="ECO:0000256" key="1">
    <source>
        <dbReference type="ARBA" id="ARBA00023054"/>
    </source>
</evidence>
<proteinExistence type="predicted"/>
<dbReference type="Pfam" id="PF13300">
    <property type="entry name" value="DUF4078"/>
    <property type="match status" value="1"/>
</dbReference>
<gene>
    <name evidence="5" type="ORF">TTRE_0000319201</name>
</gene>
<feature type="coiled-coil region" evidence="2">
    <location>
        <begin position="258"/>
        <end position="292"/>
    </location>
</feature>
<dbReference type="Proteomes" id="UP000030665">
    <property type="component" value="Unassembled WGS sequence"/>
</dbReference>
<dbReference type="InterPro" id="IPR057464">
    <property type="entry name" value="CCDC174_GRSR"/>
</dbReference>
<evidence type="ECO:0000259" key="4">
    <source>
        <dbReference type="Pfam" id="PF25449"/>
    </source>
</evidence>
<dbReference type="PANTHER" id="PTHR15885:SF1">
    <property type="entry name" value="COILED-COIL DOMAIN-CONTAINING PROTEIN 174"/>
    <property type="match status" value="1"/>
</dbReference>
<dbReference type="InterPro" id="IPR025066">
    <property type="entry name" value="CCDC174-like"/>
</dbReference>
<dbReference type="Pfam" id="PF25449">
    <property type="entry name" value="CCDC174_GRSR"/>
    <property type="match status" value="1"/>
</dbReference>
<dbReference type="STRING" id="36087.A0A077Z334"/>
<reference evidence="5" key="2">
    <citation type="submission" date="2014-03" db="EMBL/GenBank/DDBJ databases">
        <title>The whipworm genome and dual-species transcriptomics of an intimate host-pathogen interaction.</title>
        <authorList>
            <person name="Foth B.J."/>
            <person name="Tsai I.J."/>
            <person name="Reid A.J."/>
            <person name="Bancroft A.J."/>
            <person name="Nichol S."/>
            <person name="Tracey A."/>
            <person name="Holroyd N."/>
            <person name="Cotton J.A."/>
            <person name="Stanley E.J."/>
            <person name="Zarowiecki M."/>
            <person name="Liu J.Z."/>
            <person name="Huckvale T."/>
            <person name="Cooper P.J."/>
            <person name="Grencis R.K."/>
            <person name="Berriman M."/>
        </authorList>
    </citation>
    <scope>NUCLEOTIDE SEQUENCE [LARGE SCALE GENOMIC DNA]</scope>
</reference>
<evidence type="ECO:0000313" key="6">
    <source>
        <dbReference type="Proteomes" id="UP000030665"/>
    </source>
</evidence>
<dbReference type="EMBL" id="HG805924">
    <property type="protein sequence ID" value="CDW54922.1"/>
    <property type="molecule type" value="Genomic_DNA"/>
</dbReference>
<protein>
    <submittedName>
        <fullName evidence="5">DUF4078 domain containing protein</fullName>
    </submittedName>
</protein>
<keyword evidence="1 2" id="KW-0175">Coiled coil</keyword>
<feature type="region of interest" description="Disordered" evidence="3">
    <location>
        <begin position="133"/>
        <end position="159"/>
    </location>
</feature>
<evidence type="ECO:0000256" key="2">
    <source>
        <dbReference type="SAM" id="Coils"/>
    </source>
</evidence>
<feature type="compositionally biased region" description="Basic and acidic residues" evidence="3">
    <location>
        <begin position="331"/>
        <end position="340"/>
    </location>
</feature>
<dbReference type="GO" id="GO:0005634">
    <property type="term" value="C:nucleus"/>
    <property type="evidence" value="ECO:0007669"/>
    <property type="project" value="TreeGrafter"/>
</dbReference>
<feature type="region of interest" description="Disordered" evidence="3">
    <location>
        <begin position="303"/>
        <end position="384"/>
    </location>
</feature>
<dbReference type="AlphaFoldDB" id="A0A077Z334"/>
<organism evidence="5 6">
    <name type="scientific">Trichuris trichiura</name>
    <name type="common">Whipworm</name>
    <name type="synonym">Trichocephalus trichiurus</name>
    <dbReference type="NCBI Taxonomy" id="36087"/>
    <lineage>
        <taxon>Eukaryota</taxon>
        <taxon>Metazoa</taxon>
        <taxon>Ecdysozoa</taxon>
        <taxon>Nematoda</taxon>
        <taxon>Enoplea</taxon>
        <taxon>Dorylaimia</taxon>
        <taxon>Trichinellida</taxon>
        <taxon>Trichuridae</taxon>
        <taxon>Trichuris</taxon>
    </lineage>
</organism>
<dbReference type="PANTHER" id="PTHR15885">
    <property type="entry name" value="COILED-COIL DOMAIN-CONTAINING PROTEIN 174"/>
    <property type="match status" value="1"/>
</dbReference>
<sequence>MSKKVQGNVSSFFDLKAELLKKKDILKGQSAQAGVSSAAVYVKGKPVLAEKRRAIREAKEAQKNAKSIAVVSDAEQQELQRQLAKSKQTLEAKAALYDRLRSGRAKELDEENQPIYLVNFSKNAHDEIDEISSEDEAENGFGKKASGALSTSASPSRDDDIVEYTDCLGRTRTCHKSELQNVLSADKGLSMRSAADSWSKDTELMSEDMRRELRRQEWEKEAEEAAEMGPIHFQHVMSNEPRTLGTAYYHFSLDEATRQEQLKQLKEASEQTKLQRERNARLKERRKKLMNERLRKVMERKNISAPTLAEGESEADLTSIPLPLDNSEGQTEEKKEVEVLKKKRFVSPHPGDGESMKEATYRYMEKQRSDRNPEFAPPTFYYNN</sequence>
<evidence type="ECO:0000313" key="5">
    <source>
        <dbReference type="EMBL" id="CDW54922.1"/>
    </source>
</evidence>
<keyword evidence="6" id="KW-1185">Reference proteome</keyword>